<dbReference type="Proteomes" id="UP001216674">
    <property type="component" value="Unassembled WGS sequence"/>
</dbReference>
<proteinExistence type="inferred from homology"/>
<reference evidence="3 4" key="1">
    <citation type="submission" date="2023-03" db="EMBL/GenBank/DDBJ databases">
        <title>Draft assemblies of triclosan tolerant bacteria isolated from returned activated sludge.</title>
        <authorList>
            <person name="Van Hamelsveld S."/>
        </authorList>
    </citation>
    <scope>NUCLEOTIDE SEQUENCE [LARGE SCALE GENOMIC DNA]</scope>
    <source>
        <strain evidence="3 4">GW210010_S58</strain>
    </source>
</reference>
<evidence type="ECO:0000313" key="4">
    <source>
        <dbReference type="Proteomes" id="UP001216674"/>
    </source>
</evidence>
<keyword evidence="4" id="KW-1185">Reference proteome</keyword>
<keyword evidence="2" id="KW-0472">Membrane</keyword>
<organism evidence="3 4">
    <name type="scientific">Cupriavidus basilensis</name>
    <dbReference type="NCBI Taxonomy" id="68895"/>
    <lineage>
        <taxon>Bacteria</taxon>
        <taxon>Pseudomonadati</taxon>
        <taxon>Pseudomonadota</taxon>
        <taxon>Betaproteobacteria</taxon>
        <taxon>Burkholderiales</taxon>
        <taxon>Burkholderiaceae</taxon>
        <taxon>Cupriavidus</taxon>
    </lineage>
</organism>
<evidence type="ECO:0000313" key="3">
    <source>
        <dbReference type="EMBL" id="MDF3834347.1"/>
    </source>
</evidence>
<protein>
    <submittedName>
        <fullName evidence="3">Tripartite tricarboxylate transporter substrate-binding protein</fullName>
    </submittedName>
</protein>
<comment type="similarity">
    <text evidence="1">Belongs to the UPF0065 (bug) family.</text>
</comment>
<dbReference type="InterPro" id="IPR042100">
    <property type="entry name" value="Bug_dom1"/>
</dbReference>
<accession>A0ABT6AP38</accession>
<dbReference type="InterPro" id="IPR005064">
    <property type="entry name" value="BUG"/>
</dbReference>
<dbReference type="EMBL" id="JARJLM010000264">
    <property type="protein sequence ID" value="MDF3834347.1"/>
    <property type="molecule type" value="Genomic_DNA"/>
</dbReference>
<dbReference type="Gene3D" id="3.40.190.150">
    <property type="entry name" value="Bordetella uptake gene, domain 1"/>
    <property type="match status" value="1"/>
</dbReference>
<keyword evidence="2" id="KW-1133">Transmembrane helix</keyword>
<feature type="transmembrane region" description="Helical" evidence="2">
    <location>
        <begin position="38"/>
        <end position="56"/>
    </location>
</feature>
<evidence type="ECO:0000256" key="1">
    <source>
        <dbReference type="ARBA" id="ARBA00006987"/>
    </source>
</evidence>
<evidence type="ECO:0000256" key="2">
    <source>
        <dbReference type="SAM" id="Phobius"/>
    </source>
</evidence>
<name>A0ABT6AP38_9BURK</name>
<dbReference type="Gene3D" id="3.40.190.10">
    <property type="entry name" value="Periplasmic binding protein-like II"/>
    <property type="match status" value="1"/>
</dbReference>
<dbReference type="RefSeq" id="WP_276265451.1">
    <property type="nucleotide sequence ID" value="NZ_JARJLM010000264.1"/>
</dbReference>
<comment type="caution">
    <text evidence="3">The sequence shown here is derived from an EMBL/GenBank/DDBJ whole genome shotgun (WGS) entry which is preliminary data.</text>
</comment>
<gene>
    <name evidence="3" type="ORF">P3W85_15500</name>
</gene>
<sequence>MVTPLRTGSPSVSPERFSASTLVKAGGKRLLFESPPDGYTVFIGIDTTFIINPHIYKNIAFKTSDLKPVLILASSGLLAGMNAGIGIRIMADLVSGGTSKG</sequence>
<keyword evidence="2" id="KW-0812">Transmembrane</keyword>
<dbReference type="Pfam" id="PF03401">
    <property type="entry name" value="TctC"/>
    <property type="match status" value="1"/>
</dbReference>
<feature type="transmembrane region" description="Helical" evidence="2">
    <location>
        <begin position="68"/>
        <end position="91"/>
    </location>
</feature>